<dbReference type="AlphaFoldDB" id="A0A9N9I9N7"/>
<keyword evidence="2" id="KW-1185">Reference proteome</keyword>
<proteinExistence type="predicted"/>
<reference evidence="1" key="1">
    <citation type="submission" date="2021-06" db="EMBL/GenBank/DDBJ databases">
        <authorList>
            <person name="Kallberg Y."/>
            <person name="Tangrot J."/>
            <person name="Rosling A."/>
        </authorList>
    </citation>
    <scope>NUCLEOTIDE SEQUENCE</scope>
    <source>
        <strain evidence="1">IN212</strain>
    </source>
</reference>
<dbReference type="Proteomes" id="UP000789396">
    <property type="component" value="Unassembled WGS sequence"/>
</dbReference>
<evidence type="ECO:0000313" key="2">
    <source>
        <dbReference type="Proteomes" id="UP000789396"/>
    </source>
</evidence>
<gene>
    <name evidence="1" type="ORF">RFULGI_LOCUS11811</name>
</gene>
<name>A0A9N9I9N7_9GLOM</name>
<accession>A0A9N9I9N7</accession>
<dbReference type="EMBL" id="CAJVPZ010026716">
    <property type="protein sequence ID" value="CAG8726413.1"/>
    <property type="molecule type" value="Genomic_DNA"/>
</dbReference>
<organism evidence="1 2">
    <name type="scientific">Racocetra fulgida</name>
    <dbReference type="NCBI Taxonomy" id="60492"/>
    <lineage>
        <taxon>Eukaryota</taxon>
        <taxon>Fungi</taxon>
        <taxon>Fungi incertae sedis</taxon>
        <taxon>Mucoromycota</taxon>
        <taxon>Glomeromycotina</taxon>
        <taxon>Glomeromycetes</taxon>
        <taxon>Diversisporales</taxon>
        <taxon>Gigasporaceae</taxon>
        <taxon>Racocetra</taxon>
    </lineage>
</organism>
<protein>
    <submittedName>
        <fullName evidence="1">9159_t:CDS:1</fullName>
    </submittedName>
</protein>
<sequence length="71" mass="8458">MQKRTAQINADPELQQHNRIRMGYSHDDLELLTRSKGENAYHFAEEWVTDEDAILRDEEKRKKLVCKQMVV</sequence>
<evidence type="ECO:0000313" key="1">
    <source>
        <dbReference type="EMBL" id="CAG8726413.1"/>
    </source>
</evidence>
<comment type="caution">
    <text evidence="1">The sequence shown here is derived from an EMBL/GenBank/DDBJ whole genome shotgun (WGS) entry which is preliminary data.</text>
</comment>